<comment type="caution">
    <text evidence="2">The sequence shown here is derived from an EMBL/GenBank/DDBJ whole genome shotgun (WGS) entry which is preliminary data.</text>
</comment>
<dbReference type="EMBL" id="JANFQO010000022">
    <property type="protein sequence ID" value="MCQ4166899.1"/>
    <property type="molecule type" value="Genomic_DNA"/>
</dbReference>
<gene>
    <name evidence="2" type="ORF">NM961_19475</name>
</gene>
<reference evidence="2" key="1">
    <citation type="submission" date="2022-07" db="EMBL/GenBank/DDBJ databases">
        <title>Tahibacter sp., a new gammaproteobacterium isolated from the silt sample collected at pig farm.</title>
        <authorList>
            <person name="Chen H."/>
        </authorList>
    </citation>
    <scope>NUCLEOTIDE SEQUENCE</scope>
    <source>
        <strain evidence="2">P2K</strain>
    </source>
</reference>
<evidence type="ECO:0000313" key="3">
    <source>
        <dbReference type="Proteomes" id="UP001165498"/>
    </source>
</evidence>
<sequence>MRNASTCRRRHPRPPRFGFLLLAFAVLAAPALAQQISSHLIAAGGGVSRSPGGCRVLEGSIGEPAAGAASGGGFTLRAGYWAGPGSQQRDSVFSAGFEECT</sequence>
<evidence type="ECO:0000256" key="1">
    <source>
        <dbReference type="SAM" id="SignalP"/>
    </source>
</evidence>
<feature type="chain" id="PRO_5047056410" evidence="1">
    <location>
        <begin position="34"/>
        <end position="101"/>
    </location>
</feature>
<name>A0ABT1QX93_9GAMM</name>
<keyword evidence="1" id="KW-0732">Signal</keyword>
<protein>
    <submittedName>
        <fullName evidence="2">Uncharacterized protein</fullName>
    </submittedName>
</protein>
<organism evidence="2 3">
    <name type="scientific">Tahibacter harae</name>
    <dbReference type="NCBI Taxonomy" id="2963937"/>
    <lineage>
        <taxon>Bacteria</taxon>
        <taxon>Pseudomonadati</taxon>
        <taxon>Pseudomonadota</taxon>
        <taxon>Gammaproteobacteria</taxon>
        <taxon>Lysobacterales</taxon>
        <taxon>Rhodanobacteraceae</taxon>
        <taxon>Tahibacter</taxon>
    </lineage>
</organism>
<evidence type="ECO:0000313" key="2">
    <source>
        <dbReference type="EMBL" id="MCQ4166899.1"/>
    </source>
</evidence>
<proteinExistence type="predicted"/>
<feature type="signal peptide" evidence="1">
    <location>
        <begin position="1"/>
        <end position="33"/>
    </location>
</feature>
<accession>A0ABT1QX93</accession>
<dbReference type="Proteomes" id="UP001165498">
    <property type="component" value="Unassembled WGS sequence"/>
</dbReference>
<dbReference type="RefSeq" id="WP_255916085.1">
    <property type="nucleotide sequence ID" value="NZ_JANFQO010000022.1"/>
</dbReference>
<keyword evidence="3" id="KW-1185">Reference proteome</keyword>